<feature type="binding site" evidence="9">
    <location>
        <position position="142"/>
    </location>
    <ligand>
        <name>sn-glycerol 3-phosphate</name>
        <dbReference type="ChEBI" id="CHEBI:57597"/>
    </ligand>
</feature>
<keyword evidence="4 9" id="KW-0560">Oxidoreductase</keyword>
<dbReference type="EC" id="1.1.1.94" evidence="9"/>
<dbReference type="InterPro" id="IPR006109">
    <property type="entry name" value="G3P_DH_NAD-dep_C"/>
</dbReference>
<dbReference type="Proteomes" id="UP001597267">
    <property type="component" value="Unassembled WGS sequence"/>
</dbReference>
<keyword evidence="15" id="KW-1185">Reference proteome</keyword>
<feature type="binding site" evidence="9">
    <location>
        <position position="259"/>
    </location>
    <ligand>
        <name>NADPH</name>
        <dbReference type="ChEBI" id="CHEBI:57783"/>
    </ligand>
</feature>
<evidence type="ECO:0000256" key="10">
    <source>
        <dbReference type="RuleBase" id="RU000437"/>
    </source>
</evidence>
<feature type="binding site" evidence="9">
    <location>
        <position position="260"/>
    </location>
    <ligand>
        <name>sn-glycerol 3-phosphate</name>
        <dbReference type="ChEBI" id="CHEBI:57597"/>
    </ligand>
</feature>
<evidence type="ECO:0000256" key="9">
    <source>
        <dbReference type="HAMAP-Rule" id="MF_00394"/>
    </source>
</evidence>
<protein>
    <recommendedName>
        <fullName evidence="9">Glycerol-3-phosphate dehydrogenase [NAD(P)+]</fullName>
        <ecNumber evidence="9">1.1.1.94</ecNumber>
    </recommendedName>
    <alternativeName>
        <fullName evidence="9">NAD(P)(+)-dependent glycerol-3-phosphate dehydrogenase</fullName>
    </alternativeName>
    <alternativeName>
        <fullName evidence="9">NAD(P)H-dependent dihydroxyacetone-phosphate reductase</fullName>
    </alternativeName>
</protein>
<accession>A0ABW4JC39</accession>
<keyword evidence="2 9" id="KW-0444">Lipid biosynthesis</keyword>
<keyword evidence="7 9" id="KW-0594">Phospholipid biosynthesis</keyword>
<comment type="pathway">
    <text evidence="9">Membrane lipid metabolism; glycerophospholipid metabolism.</text>
</comment>
<keyword evidence="6 9" id="KW-0443">Lipid metabolism</keyword>
<evidence type="ECO:0000259" key="13">
    <source>
        <dbReference type="Pfam" id="PF07479"/>
    </source>
</evidence>
<proteinExistence type="inferred from homology"/>
<sequence>MHKIAVLGSGSWGTVLANLLVENGHDVTVWGRAEKEVAEINDQHTNTHYLPNIQLRSALKATTSLKIALTNSDAVLFVVPTKAIRSVAKQVSAQLAKLQTKPLIISATKGLEQVTDLRISEVLAEEIPVALRQPIVILSGPSHAEEVIKDDITTLAVASTDELASKQVQDIFMNDHFRVYTNTDVIGVEVGAALKNVIAIGAGAVHGLDYGDNAKAALMTRGLAEITRMGVALGADPLTFSGLSGLGDLIVTCTSVHSRNWRAGDALGQGKKLKDILENMGMAVEGVYTAKTAHDLSIKENIDMPISEAIYRVLYEDKDIQAEVNNMMKRKGKSENELMRPRF</sequence>
<evidence type="ECO:0000313" key="14">
    <source>
        <dbReference type="EMBL" id="MFD1672517.1"/>
    </source>
</evidence>
<keyword evidence="9" id="KW-0963">Cytoplasm</keyword>
<evidence type="ECO:0000256" key="8">
    <source>
        <dbReference type="ARBA" id="ARBA00023264"/>
    </source>
</evidence>
<feature type="binding site" evidence="9">
    <location>
        <position position="32"/>
    </location>
    <ligand>
        <name>NADPH</name>
        <dbReference type="ChEBI" id="CHEBI:57783"/>
    </ligand>
</feature>
<dbReference type="Pfam" id="PF07479">
    <property type="entry name" value="NAD_Gly3P_dh_C"/>
    <property type="match status" value="1"/>
</dbReference>
<dbReference type="Pfam" id="PF01210">
    <property type="entry name" value="NAD_Gly3P_dh_N"/>
    <property type="match status" value="1"/>
</dbReference>
<dbReference type="InterPro" id="IPR011128">
    <property type="entry name" value="G3P_DH_NAD-dep_N"/>
</dbReference>
<evidence type="ECO:0000313" key="15">
    <source>
        <dbReference type="Proteomes" id="UP001597267"/>
    </source>
</evidence>
<dbReference type="NCBIfam" id="NF000942">
    <property type="entry name" value="PRK00094.1-4"/>
    <property type="match status" value="1"/>
</dbReference>
<keyword evidence="9" id="KW-0547">Nucleotide-binding</keyword>
<comment type="caution">
    <text evidence="14">The sequence shown here is derived from an EMBL/GenBank/DDBJ whole genome shotgun (WGS) entry which is preliminary data.</text>
</comment>
<comment type="function">
    <text evidence="9">Catalyzes the reduction of the glycolytic intermediate dihydroxyacetone phosphate (DHAP) to sn-glycerol 3-phosphate (G3P), the key precursor for phospholipid synthesis.</text>
</comment>
<dbReference type="Gene3D" id="3.40.50.720">
    <property type="entry name" value="NAD(P)-binding Rossmann-like Domain"/>
    <property type="match status" value="1"/>
</dbReference>
<feature type="binding site" evidence="9">
    <location>
        <position position="12"/>
    </location>
    <ligand>
        <name>NADPH</name>
        <dbReference type="ChEBI" id="CHEBI:57783"/>
    </ligand>
</feature>
<feature type="binding site" evidence="9">
    <location>
        <position position="144"/>
    </location>
    <ligand>
        <name>NADPH</name>
        <dbReference type="ChEBI" id="CHEBI:57783"/>
    </ligand>
</feature>
<feature type="binding site" evidence="9">
    <location>
        <position position="258"/>
    </location>
    <ligand>
        <name>sn-glycerol 3-phosphate</name>
        <dbReference type="ChEBI" id="CHEBI:57597"/>
    </ligand>
</feature>
<evidence type="ECO:0000256" key="2">
    <source>
        <dbReference type="ARBA" id="ARBA00022516"/>
    </source>
</evidence>
<organism evidence="14 15">
    <name type="scientific">Agrilactobacillus yilanensis</name>
    <dbReference type="NCBI Taxonomy" id="2485997"/>
    <lineage>
        <taxon>Bacteria</taxon>
        <taxon>Bacillati</taxon>
        <taxon>Bacillota</taxon>
        <taxon>Bacilli</taxon>
        <taxon>Lactobacillales</taxon>
        <taxon>Lactobacillaceae</taxon>
        <taxon>Agrilactobacillus</taxon>
    </lineage>
</organism>
<evidence type="ECO:0000256" key="3">
    <source>
        <dbReference type="ARBA" id="ARBA00022857"/>
    </source>
</evidence>
<feature type="binding site" evidence="9">
    <location>
        <position position="140"/>
    </location>
    <ligand>
        <name>sn-glycerol 3-phosphate</name>
        <dbReference type="ChEBI" id="CHEBI:57597"/>
    </ligand>
</feature>
<evidence type="ECO:0000256" key="6">
    <source>
        <dbReference type="ARBA" id="ARBA00023098"/>
    </source>
</evidence>
<gene>
    <name evidence="9" type="primary">gpsA</name>
    <name evidence="14" type="ORF">ACFQ5M_10430</name>
</gene>
<feature type="binding site" evidence="9">
    <location>
        <position position="11"/>
    </location>
    <ligand>
        <name>NADPH</name>
        <dbReference type="ChEBI" id="CHEBI:57783"/>
    </ligand>
</feature>
<comment type="catalytic activity">
    <reaction evidence="9">
        <text>sn-glycerol 3-phosphate + NAD(+) = dihydroxyacetone phosphate + NADH + H(+)</text>
        <dbReference type="Rhea" id="RHEA:11092"/>
        <dbReference type="ChEBI" id="CHEBI:15378"/>
        <dbReference type="ChEBI" id="CHEBI:57540"/>
        <dbReference type="ChEBI" id="CHEBI:57597"/>
        <dbReference type="ChEBI" id="CHEBI:57642"/>
        <dbReference type="ChEBI" id="CHEBI:57945"/>
        <dbReference type="EC" id="1.1.1.94"/>
    </reaction>
</comment>
<feature type="binding site" evidence="9">
    <location>
        <position position="109"/>
    </location>
    <ligand>
        <name>NADPH</name>
        <dbReference type="ChEBI" id="CHEBI:57783"/>
    </ligand>
</feature>
<dbReference type="PANTHER" id="PTHR11728:SF1">
    <property type="entry name" value="GLYCEROL-3-PHOSPHATE DEHYDROGENASE [NAD(+)] 2, CHLOROPLASTIC"/>
    <property type="match status" value="1"/>
</dbReference>
<dbReference type="SUPFAM" id="SSF51735">
    <property type="entry name" value="NAD(P)-binding Rossmann-fold domains"/>
    <property type="match status" value="1"/>
</dbReference>
<feature type="domain" description="Glycerol-3-phosphate dehydrogenase NAD-dependent C-terminal" evidence="13">
    <location>
        <begin position="184"/>
        <end position="323"/>
    </location>
</feature>
<feature type="binding site" evidence="9">
    <location>
        <position position="248"/>
    </location>
    <ligand>
        <name>sn-glycerol 3-phosphate</name>
        <dbReference type="ChEBI" id="CHEBI:57597"/>
    </ligand>
</feature>
<feature type="domain" description="Glycerol-3-phosphate dehydrogenase NAD-dependent N-terminal" evidence="12">
    <location>
        <begin position="3"/>
        <end position="162"/>
    </location>
</feature>
<keyword evidence="5 9" id="KW-0520">NAD</keyword>
<dbReference type="NCBIfam" id="NF000940">
    <property type="entry name" value="PRK00094.1-2"/>
    <property type="match status" value="1"/>
</dbReference>
<dbReference type="InterPro" id="IPR008927">
    <property type="entry name" value="6-PGluconate_DH-like_C_sf"/>
</dbReference>
<dbReference type="PANTHER" id="PTHR11728">
    <property type="entry name" value="GLYCEROL-3-PHOSPHATE DEHYDROGENASE"/>
    <property type="match status" value="1"/>
</dbReference>
<dbReference type="PRINTS" id="PR00077">
    <property type="entry name" value="GPDHDRGNASE"/>
</dbReference>
<evidence type="ECO:0000256" key="5">
    <source>
        <dbReference type="ARBA" id="ARBA00023027"/>
    </source>
</evidence>
<dbReference type="Gene3D" id="1.10.1040.10">
    <property type="entry name" value="N-(1-d-carboxylethyl)-l-norvaline Dehydrogenase, domain 2"/>
    <property type="match status" value="1"/>
</dbReference>
<evidence type="ECO:0000259" key="12">
    <source>
        <dbReference type="Pfam" id="PF01210"/>
    </source>
</evidence>
<dbReference type="GO" id="GO:0047952">
    <property type="term" value="F:glycerol-3-phosphate dehydrogenase [NAD(P)+] activity"/>
    <property type="evidence" value="ECO:0007669"/>
    <property type="project" value="UniProtKB-EC"/>
</dbReference>
<comment type="subcellular location">
    <subcellularLocation>
        <location evidence="9">Cytoplasm</location>
    </subcellularLocation>
</comment>
<dbReference type="HAMAP" id="MF_00394">
    <property type="entry name" value="NAD_Glyc3P_dehydrog"/>
    <property type="match status" value="1"/>
</dbReference>
<feature type="binding site" evidence="9">
    <location>
        <position position="259"/>
    </location>
    <ligand>
        <name>sn-glycerol 3-phosphate</name>
        <dbReference type="ChEBI" id="CHEBI:57597"/>
    </ligand>
</feature>
<dbReference type="InterPro" id="IPR006168">
    <property type="entry name" value="G3P_DH_NAD-dep"/>
</dbReference>
<keyword evidence="3 9" id="KW-0521">NADP</keyword>
<comment type="caution">
    <text evidence="9">Lacks conserved residue(s) required for the propagation of feature annotation.</text>
</comment>
<dbReference type="EMBL" id="JBHTOP010000026">
    <property type="protein sequence ID" value="MFD1672517.1"/>
    <property type="molecule type" value="Genomic_DNA"/>
</dbReference>
<dbReference type="PROSITE" id="PS00957">
    <property type="entry name" value="NAD_G3PDH"/>
    <property type="match status" value="1"/>
</dbReference>
<dbReference type="SUPFAM" id="SSF48179">
    <property type="entry name" value="6-phosphogluconate dehydrogenase C-terminal domain-like"/>
    <property type="match status" value="1"/>
</dbReference>
<comment type="catalytic activity">
    <reaction evidence="9 11">
        <text>sn-glycerol 3-phosphate + NADP(+) = dihydroxyacetone phosphate + NADPH + H(+)</text>
        <dbReference type="Rhea" id="RHEA:11096"/>
        <dbReference type="ChEBI" id="CHEBI:15378"/>
        <dbReference type="ChEBI" id="CHEBI:57597"/>
        <dbReference type="ChEBI" id="CHEBI:57642"/>
        <dbReference type="ChEBI" id="CHEBI:57783"/>
        <dbReference type="ChEBI" id="CHEBI:58349"/>
        <dbReference type="EC" id="1.1.1.94"/>
    </reaction>
</comment>
<evidence type="ECO:0000256" key="4">
    <source>
        <dbReference type="ARBA" id="ARBA00023002"/>
    </source>
</evidence>
<dbReference type="PIRSF" id="PIRSF000114">
    <property type="entry name" value="Glycerol-3-P_dh"/>
    <property type="match status" value="1"/>
</dbReference>
<name>A0ABW4JC39_9LACO</name>
<dbReference type="InterPro" id="IPR036291">
    <property type="entry name" value="NAD(P)-bd_dom_sf"/>
</dbReference>
<evidence type="ECO:0000256" key="11">
    <source>
        <dbReference type="RuleBase" id="RU000439"/>
    </source>
</evidence>
<dbReference type="RefSeq" id="WP_125712002.1">
    <property type="nucleotide sequence ID" value="NZ_JBHTOP010000026.1"/>
</dbReference>
<keyword evidence="8 9" id="KW-1208">Phospholipid metabolism</keyword>
<evidence type="ECO:0000256" key="7">
    <source>
        <dbReference type="ARBA" id="ARBA00023209"/>
    </source>
</evidence>
<feature type="active site" description="Proton acceptor" evidence="9">
    <location>
        <position position="195"/>
    </location>
</feature>
<dbReference type="NCBIfam" id="NF000941">
    <property type="entry name" value="PRK00094.1-3"/>
    <property type="match status" value="1"/>
</dbReference>
<feature type="binding site" evidence="9">
    <location>
        <position position="285"/>
    </location>
    <ligand>
        <name>NADPH</name>
        <dbReference type="ChEBI" id="CHEBI:57783"/>
    </ligand>
</feature>
<comment type="similarity">
    <text evidence="1 9 10">Belongs to the NAD-dependent glycerol-3-phosphate dehydrogenase family.</text>
</comment>
<reference evidence="15" key="1">
    <citation type="journal article" date="2019" name="Int. J. Syst. Evol. Microbiol.">
        <title>The Global Catalogue of Microorganisms (GCM) 10K type strain sequencing project: providing services to taxonomists for standard genome sequencing and annotation.</title>
        <authorList>
            <consortium name="The Broad Institute Genomics Platform"/>
            <consortium name="The Broad Institute Genome Sequencing Center for Infectious Disease"/>
            <person name="Wu L."/>
            <person name="Ma J."/>
        </authorList>
    </citation>
    <scope>NUCLEOTIDE SEQUENCE [LARGE SCALE GENOMIC DNA]</scope>
    <source>
        <strain evidence="15">CCM 8896</strain>
    </source>
</reference>
<feature type="binding site" evidence="9">
    <location>
        <position position="49"/>
    </location>
    <ligand>
        <name>NADPH</name>
        <dbReference type="ChEBI" id="CHEBI:57783"/>
    </ligand>
</feature>
<dbReference type="InterPro" id="IPR013328">
    <property type="entry name" value="6PGD_dom2"/>
</dbReference>
<evidence type="ECO:0000256" key="1">
    <source>
        <dbReference type="ARBA" id="ARBA00011009"/>
    </source>
</evidence>
<feature type="binding site" evidence="9">
    <location>
        <position position="109"/>
    </location>
    <ligand>
        <name>sn-glycerol 3-phosphate</name>
        <dbReference type="ChEBI" id="CHEBI:57597"/>
    </ligand>
</feature>
<feature type="binding site" evidence="9">
    <location>
        <position position="195"/>
    </location>
    <ligand>
        <name>sn-glycerol 3-phosphate</name>
        <dbReference type="ChEBI" id="CHEBI:57597"/>
    </ligand>
</feature>